<evidence type="ECO:0000313" key="5">
    <source>
        <dbReference type="Proteomes" id="UP001555826"/>
    </source>
</evidence>
<dbReference type="GO" id="GO:0052621">
    <property type="term" value="F:diguanylate cyclase activity"/>
    <property type="evidence" value="ECO:0007669"/>
    <property type="project" value="UniProtKB-EC"/>
</dbReference>
<gene>
    <name evidence="4" type="ORF">AB1207_00355</name>
</gene>
<evidence type="ECO:0000256" key="1">
    <source>
        <dbReference type="SAM" id="MobiDB-lite"/>
    </source>
</evidence>
<feature type="compositionally biased region" description="Pro residues" evidence="1">
    <location>
        <begin position="17"/>
        <end position="26"/>
    </location>
</feature>
<dbReference type="InterPro" id="IPR029787">
    <property type="entry name" value="Nucleotide_cyclase"/>
</dbReference>
<feature type="region of interest" description="Disordered" evidence="1">
    <location>
        <begin position="1"/>
        <end position="38"/>
    </location>
</feature>
<dbReference type="SMART" id="SM00267">
    <property type="entry name" value="GGDEF"/>
    <property type="match status" value="1"/>
</dbReference>
<dbReference type="EC" id="2.7.7.65" evidence="4"/>
<feature type="region of interest" description="Disordered" evidence="1">
    <location>
        <begin position="281"/>
        <end position="306"/>
    </location>
</feature>
<comment type="caution">
    <text evidence="4">The sequence shown here is derived from an EMBL/GenBank/DDBJ whole genome shotgun (WGS) entry which is preliminary data.</text>
</comment>
<dbReference type="Gene3D" id="3.30.70.270">
    <property type="match status" value="1"/>
</dbReference>
<reference evidence="4 5" key="1">
    <citation type="submission" date="2024-07" db="EMBL/GenBank/DDBJ databases">
        <authorList>
            <person name="Thanompreechachai J."/>
            <person name="Duangmal K."/>
        </authorList>
    </citation>
    <scope>NUCLEOTIDE SEQUENCE [LARGE SCALE GENOMIC DNA]</scope>
    <source>
        <strain evidence="4 5">KCTC 19886</strain>
    </source>
</reference>
<evidence type="ECO:0000259" key="3">
    <source>
        <dbReference type="SMART" id="SM00267"/>
    </source>
</evidence>
<evidence type="ECO:0000256" key="2">
    <source>
        <dbReference type="SAM" id="Phobius"/>
    </source>
</evidence>
<name>A0ABV3P0Q7_9ACTN</name>
<sequence length="306" mass="30969">MTTAPGPRDAGAGDPAAPQPGAPAVPGPGSDAARRATGGLDGRGRTAALVLVPVTGGVAVAVAAAVASTLVTLVVALVALGAVAVALAVALALTVRAHHEAERSVGSLLAALEAARDETVQDTVTGLLNRRGLVLVGHQVLESARRSGGAVHACIVEVTPGVQLGGGSRTVEEVRAAREAEWAAAATALRGATRTSDVVAREGEGRFVVLGPGAGLHAQELERRIRVGLAQSRLAGGGERAPRLAVEAGAAVLAPWDEGGVSDLLVRAEQALAQRRALRRSVPQHGWGRRRSDRGDRSARPERPGA</sequence>
<dbReference type="EMBL" id="JBFNQN010000001">
    <property type="protein sequence ID" value="MEW9263188.1"/>
    <property type="molecule type" value="Genomic_DNA"/>
</dbReference>
<feature type="compositionally biased region" description="Low complexity" evidence="1">
    <location>
        <begin position="1"/>
        <end position="16"/>
    </location>
</feature>
<dbReference type="Proteomes" id="UP001555826">
    <property type="component" value="Unassembled WGS sequence"/>
</dbReference>
<dbReference type="InterPro" id="IPR043128">
    <property type="entry name" value="Rev_trsase/Diguanyl_cyclase"/>
</dbReference>
<proteinExistence type="predicted"/>
<dbReference type="Pfam" id="PF00990">
    <property type="entry name" value="GGDEF"/>
    <property type="match status" value="1"/>
</dbReference>
<keyword evidence="5" id="KW-1185">Reference proteome</keyword>
<feature type="domain" description="GGDEF" evidence="3">
    <location>
        <begin position="108"/>
        <end position="285"/>
    </location>
</feature>
<keyword evidence="2" id="KW-0812">Transmembrane</keyword>
<dbReference type="SUPFAM" id="SSF55073">
    <property type="entry name" value="Nucleotide cyclase"/>
    <property type="match status" value="1"/>
</dbReference>
<feature type="compositionally biased region" description="Basic and acidic residues" evidence="1">
    <location>
        <begin position="293"/>
        <end position="306"/>
    </location>
</feature>
<dbReference type="InterPro" id="IPR000160">
    <property type="entry name" value="GGDEF_dom"/>
</dbReference>
<feature type="transmembrane region" description="Helical" evidence="2">
    <location>
        <begin position="73"/>
        <end position="95"/>
    </location>
</feature>
<dbReference type="RefSeq" id="WP_367635787.1">
    <property type="nucleotide sequence ID" value="NZ_JBFNQN010000001.1"/>
</dbReference>
<keyword evidence="2" id="KW-1133">Transmembrane helix</keyword>
<feature type="transmembrane region" description="Helical" evidence="2">
    <location>
        <begin position="47"/>
        <end position="67"/>
    </location>
</feature>
<keyword evidence="4" id="KW-0808">Transferase</keyword>
<keyword evidence="2" id="KW-0472">Membrane</keyword>
<keyword evidence="4" id="KW-0548">Nucleotidyltransferase</keyword>
<organism evidence="4 5">
    <name type="scientific">Kineococcus endophyticus</name>
    <dbReference type="NCBI Taxonomy" id="1181883"/>
    <lineage>
        <taxon>Bacteria</taxon>
        <taxon>Bacillati</taxon>
        <taxon>Actinomycetota</taxon>
        <taxon>Actinomycetes</taxon>
        <taxon>Kineosporiales</taxon>
        <taxon>Kineosporiaceae</taxon>
        <taxon>Kineococcus</taxon>
    </lineage>
</organism>
<accession>A0ABV3P0Q7</accession>
<evidence type="ECO:0000313" key="4">
    <source>
        <dbReference type="EMBL" id="MEW9263188.1"/>
    </source>
</evidence>
<protein>
    <submittedName>
        <fullName evidence="4">Diguanylate cyclase</fullName>
        <ecNumber evidence="4">2.7.7.65</ecNumber>
    </submittedName>
</protein>